<comment type="caution">
    <text evidence="2">The sequence shown here is derived from an EMBL/GenBank/DDBJ whole genome shotgun (WGS) entry which is preliminary data.</text>
</comment>
<reference evidence="2" key="1">
    <citation type="journal article" date="2020" name="mSystems">
        <title>Genome- and Community-Level Interaction Insights into Carbon Utilization and Element Cycling Functions of Hydrothermarchaeota in Hydrothermal Sediment.</title>
        <authorList>
            <person name="Zhou Z."/>
            <person name="Liu Y."/>
            <person name="Xu W."/>
            <person name="Pan J."/>
            <person name="Luo Z.H."/>
            <person name="Li M."/>
        </authorList>
    </citation>
    <scope>NUCLEOTIDE SEQUENCE [LARGE SCALE GENOMIC DNA]</scope>
    <source>
        <strain evidence="2">HyVt-535</strain>
    </source>
</reference>
<evidence type="ECO:0000313" key="2">
    <source>
        <dbReference type="EMBL" id="HHH13683.1"/>
    </source>
</evidence>
<dbReference type="GO" id="GO:0003700">
    <property type="term" value="F:DNA-binding transcription factor activity"/>
    <property type="evidence" value="ECO:0007669"/>
    <property type="project" value="InterPro"/>
</dbReference>
<name>A0A7C5N3D8_9GAMM</name>
<dbReference type="InterPro" id="IPR000835">
    <property type="entry name" value="HTH_MarR-typ"/>
</dbReference>
<dbReference type="SMART" id="SM00347">
    <property type="entry name" value="HTH_MARR"/>
    <property type="match status" value="1"/>
</dbReference>
<feature type="domain" description="HTH marR-type" evidence="1">
    <location>
        <begin position="1"/>
        <end position="122"/>
    </location>
</feature>
<dbReference type="InterPro" id="IPR036390">
    <property type="entry name" value="WH_DNA-bd_sf"/>
</dbReference>
<dbReference type="EMBL" id="DROM01000335">
    <property type="protein sequence ID" value="HHH13683.1"/>
    <property type="molecule type" value="Genomic_DNA"/>
</dbReference>
<dbReference type="PANTHER" id="PTHR33164:SF44">
    <property type="entry name" value="TRANSCRIPTIONAL REGULATORY PROTEIN"/>
    <property type="match status" value="1"/>
</dbReference>
<dbReference type="PROSITE" id="PS50995">
    <property type="entry name" value="HTH_MARR_2"/>
    <property type="match status" value="1"/>
</dbReference>
<gene>
    <name evidence="2" type="ORF">ENJ98_05550</name>
</gene>
<dbReference type="Pfam" id="PF12802">
    <property type="entry name" value="MarR_2"/>
    <property type="match status" value="1"/>
</dbReference>
<dbReference type="InterPro" id="IPR036388">
    <property type="entry name" value="WH-like_DNA-bd_sf"/>
</dbReference>
<evidence type="ECO:0000259" key="1">
    <source>
        <dbReference type="PROSITE" id="PS50995"/>
    </source>
</evidence>
<proteinExistence type="predicted"/>
<dbReference type="InterPro" id="IPR039422">
    <property type="entry name" value="MarR/SlyA-like"/>
</dbReference>
<sequence length="124" mass="14386">MSLTIIIVPERLRALGYSRVHHRVLYFVGRNPGCSVNELLSIMRVSKQYLNRPLRQLVEDGYIESKRDARDRRVKRLKLTGKGRRLEEALTGEQRSQLAEVFRKAGPRAEAGWRRVMELLAAQE</sequence>
<organism evidence="2">
    <name type="scientific">Thiolapillus brandeum</name>
    <dbReference type="NCBI Taxonomy" id="1076588"/>
    <lineage>
        <taxon>Bacteria</taxon>
        <taxon>Pseudomonadati</taxon>
        <taxon>Pseudomonadota</taxon>
        <taxon>Gammaproteobacteria</taxon>
        <taxon>Chromatiales</taxon>
        <taxon>Sedimenticolaceae</taxon>
        <taxon>Thiolapillus</taxon>
    </lineage>
</organism>
<dbReference type="GO" id="GO:0006950">
    <property type="term" value="P:response to stress"/>
    <property type="evidence" value="ECO:0007669"/>
    <property type="project" value="TreeGrafter"/>
</dbReference>
<dbReference type="Proteomes" id="UP000886100">
    <property type="component" value="Unassembled WGS sequence"/>
</dbReference>
<dbReference type="Gene3D" id="1.10.10.10">
    <property type="entry name" value="Winged helix-like DNA-binding domain superfamily/Winged helix DNA-binding domain"/>
    <property type="match status" value="1"/>
</dbReference>
<dbReference type="SUPFAM" id="SSF46785">
    <property type="entry name" value="Winged helix' DNA-binding domain"/>
    <property type="match status" value="1"/>
</dbReference>
<dbReference type="PANTHER" id="PTHR33164">
    <property type="entry name" value="TRANSCRIPTIONAL REGULATOR, MARR FAMILY"/>
    <property type="match status" value="1"/>
</dbReference>
<dbReference type="AlphaFoldDB" id="A0A7C5N3D8"/>
<protein>
    <submittedName>
        <fullName evidence="2">MarR family transcriptional regulator</fullName>
    </submittedName>
</protein>
<accession>A0A7C5N3D8</accession>